<comment type="subcellular location">
    <subcellularLocation>
        <location evidence="1">Membrane</location>
        <topology evidence="1">Multi-pass membrane protein</topology>
    </subcellularLocation>
</comment>
<keyword evidence="5 7" id="KW-0472">Membrane</keyword>
<dbReference type="GO" id="GO:0015123">
    <property type="term" value="F:acetate transmembrane transporter activity"/>
    <property type="evidence" value="ECO:0007669"/>
    <property type="project" value="TreeGrafter"/>
</dbReference>
<evidence type="ECO:0000313" key="8">
    <source>
        <dbReference type="EMBL" id="USW59471.1"/>
    </source>
</evidence>
<gene>
    <name evidence="8" type="ORF">Slin15195_G127900</name>
</gene>
<dbReference type="AlphaFoldDB" id="A0A9Q9BAP8"/>
<dbReference type="PANTHER" id="PTHR31123:SF4">
    <property type="entry name" value="PROTEIN ALCS"/>
    <property type="match status" value="1"/>
</dbReference>
<evidence type="ECO:0000256" key="1">
    <source>
        <dbReference type="ARBA" id="ARBA00004141"/>
    </source>
</evidence>
<keyword evidence="9" id="KW-1185">Reference proteome</keyword>
<name>A0A9Q9BAP8_9PEZI</name>
<dbReference type="PANTHER" id="PTHR31123">
    <property type="entry name" value="ACCUMULATION OF DYADS PROTEIN 2-RELATED"/>
    <property type="match status" value="1"/>
</dbReference>
<accession>A0A9Q9BAP8</accession>
<feature type="transmembrane region" description="Helical" evidence="7">
    <location>
        <begin position="209"/>
        <end position="231"/>
    </location>
</feature>
<feature type="transmembrane region" description="Helical" evidence="7">
    <location>
        <begin position="137"/>
        <end position="161"/>
    </location>
</feature>
<feature type="transmembrane region" description="Helical" evidence="7">
    <location>
        <begin position="243"/>
        <end position="267"/>
    </location>
</feature>
<sequence>MSDAKQLEDGQFGSEMPEDSRNGAKHYEQADFGDAEHDTAGLRKILTSKSITDEQFERLFLSPRNVKASPLKGFANPTPLAIMGFSVGLTPLSAALLGWRGAGGAAQSSVGATIWFGGLLLWLAGLGEFILGNTFPFLVFMGYGAHFLTFGTTFMPMFNAVSAYTSGNPYIGEMNQEQTAAFANSYGFYPLSLGILSFIFLLCSLRTNLIFFLIFVAATMGFGFATASFFYAGIGAMAQSSQFLVATGACFWAAAMLGWYLLLAIMIPTMELPFPELPVVDLASRVRAKEVKVKV</sequence>
<evidence type="ECO:0000256" key="7">
    <source>
        <dbReference type="SAM" id="Phobius"/>
    </source>
</evidence>
<evidence type="ECO:0000256" key="6">
    <source>
        <dbReference type="SAM" id="MobiDB-lite"/>
    </source>
</evidence>
<comment type="similarity">
    <text evidence="2">Belongs to the acetate uptake transporter (AceTr) (TC 2.A.96) family.</text>
</comment>
<keyword evidence="3 7" id="KW-0812">Transmembrane</keyword>
<dbReference type="InterPro" id="IPR000791">
    <property type="entry name" value="Gpr1/Fun34/SatP-like"/>
</dbReference>
<organism evidence="8 9">
    <name type="scientific">Septoria linicola</name>
    <dbReference type="NCBI Taxonomy" id="215465"/>
    <lineage>
        <taxon>Eukaryota</taxon>
        <taxon>Fungi</taxon>
        <taxon>Dikarya</taxon>
        <taxon>Ascomycota</taxon>
        <taxon>Pezizomycotina</taxon>
        <taxon>Dothideomycetes</taxon>
        <taxon>Dothideomycetidae</taxon>
        <taxon>Mycosphaerellales</taxon>
        <taxon>Mycosphaerellaceae</taxon>
        <taxon>Septoria</taxon>
    </lineage>
</organism>
<keyword evidence="4 7" id="KW-1133">Transmembrane helix</keyword>
<feature type="transmembrane region" description="Helical" evidence="7">
    <location>
        <begin position="80"/>
        <end position="99"/>
    </location>
</feature>
<protein>
    <submittedName>
        <fullName evidence="8">Acetate transporter GPR1/FUN34/SatP family</fullName>
    </submittedName>
</protein>
<reference evidence="8" key="1">
    <citation type="submission" date="2022-06" db="EMBL/GenBank/DDBJ databases">
        <title>Complete genome sequences of two strains of the flax pathogen Septoria linicola.</title>
        <authorList>
            <person name="Lapalu N."/>
            <person name="Simon A."/>
            <person name="Demenou B."/>
            <person name="Paumier D."/>
            <person name="Guillot M.-P."/>
            <person name="Gout L."/>
            <person name="Valade R."/>
        </authorList>
    </citation>
    <scope>NUCLEOTIDE SEQUENCE</scope>
    <source>
        <strain evidence="8">SE15195</strain>
    </source>
</reference>
<evidence type="ECO:0000256" key="2">
    <source>
        <dbReference type="ARBA" id="ARBA00005587"/>
    </source>
</evidence>
<dbReference type="Proteomes" id="UP001056384">
    <property type="component" value="Chromosome 12"/>
</dbReference>
<proteinExistence type="inferred from homology"/>
<feature type="transmembrane region" description="Helical" evidence="7">
    <location>
        <begin position="105"/>
        <end position="125"/>
    </location>
</feature>
<feature type="transmembrane region" description="Helical" evidence="7">
    <location>
        <begin position="181"/>
        <end position="202"/>
    </location>
</feature>
<dbReference type="InterPro" id="IPR051633">
    <property type="entry name" value="AceTr"/>
</dbReference>
<dbReference type="GO" id="GO:0005886">
    <property type="term" value="C:plasma membrane"/>
    <property type="evidence" value="ECO:0007669"/>
    <property type="project" value="TreeGrafter"/>
</dbReference>
<dbReference type="EMBL" id="CP099429">
    <property type="protein sequence ID" value="USW59471.1"/>
    <property type="molecule type" value="Genomic_DNA"/>
</dbReference>
<evidence type="ECO:0000256" key="5">
    <source>
        <dbReference type="ARBA" id="ARBA00023136"/>
    </source>
</evidence>
<feature type="region of interest" description="Disordered" evidence="6">
    <location>
        <begin position="1"/>
        <end position="23"/>
    </location>
</feature>
<evidence type="ECO:0000313" key="9">
    <source>
        <dbReference type="Proteomes" id="UP001056384"/>
    </source>
</evidence>
<evidence type="ECO:0000256" key="4">
    <source>
        <dbReference type="ARBA" id="ARBA00022989"/>
    </source>
</evidence>
<dbReference type="Pfam" id="PF01184">
    <property type="entry name" value="Gpr1_Fun34_YaaH"/>
    <property type="match status" value="1"/>
</dbReference>
<evidence type="ECO:0000256" key="3">
    <source>
        <dbReference type="ARBA" id="ARBA00022692"/>
    </source>
</evidence>